<accession>A0AAE3XIL9</accession>
<name>A0AAE3XIL9_9BACT</name>
<dbReference type="Proteomes" id="UP001185092">
    <property type="component" value="Unassembled WGS sequence"/>
</dbReference>
<sequence length="63" mass="7298">MKMNLKTLSKINWVLIAIALLTFFYSLRDPRHAYVAGGVALALWAIAYGLELYIKKQRKKEEQ</sequence>
<evidence type="ECO:0000256" key="1">
    <source>
        <dbReference type="SAM" id="Phobius"/>
    </source>
</evidence>
<proteinExistence type="predicted"/>
<evidence type="ECO:0000313" key="3">
    <source>
        <dbReference type="Proteomes" id="UP001185092"/>
    </source>
</evidence>
<feature type="transmembrane region" description="Helical" evidence="1">
    <location>
        <begin position="7"/>
        <end position="27"/>
    </location>
</feature>
<gene>
    <name evidence="2" type="ORF">HNQ88_000473</name>
</gene>
<keyword evidence="3" id="KW-1185">Reference proteome</keyword>
<keyword evidence="1" id="KW-0472">Membrane</keyword>
<keyword evidence="1" id="KW-0812">Transmembrane</keyword>
<feature type="transmembrane region" description="Helical" evidence="1">
    <location>
        <begin position="33"/>
        <end position="54"/>
    </location>
</feature>
<protein>
    <submittedName>
        <fullName evidence="2">Heme O synthase-like polyprenyltransferase</fullName>
    </submittedName>
</protein>
<keyword evidence="1" id="KW-1133">Transmembrane helix</keyword>
<comment type="caution">
    <text evidence="2">The sequence shown here is derived from an EMBL/GenBank/DDBJ whole genome shotgun (WGS) entry which is preliminary data.</text>
</comment>
<evidence type="ECO:0000313" key="2">
    <source>
        <dbReference type="EMBL" id="MDR6237497.1"/>
    </source>
</evidence>
<dbReference type="AlphaFoldDB" id="A0AAE3XIL9"/>
<dbReference type="EMBL" id="JAVDQD010000001">
    <property type="protein sequence ID" value="MDR6237497.1"/>
    <property type="molecule type" value="Genomic_DNA"/>
</dbReference>
<organism evidence="2 3">
    <name type="scientific">Aureibacter tunicatorum</name>
    <dbReference type="NCBI Taxonomy" id="866807"/>
    <lineage>
        <taxon>Bacteria</taxon>
        <taxon>Pseudomonadati</taxon>
        <taxon>Bacteroidota</taxon>
        <taxon>Cytophagia</taxon>
        <taxon>Cytophagales</taxon>
        <taxon>Persicobacteraceae</taxon>
        <taxon>Aureibacter</taxon>
    </lineage>
</organism>
<reference evidence="2" key="1">
    <citation type="submission" date="2023-07" db="EMBL/GenBank/DDBJ databases">
        <title>Genomic Encyclopedia of Type Strains, Phase IV (KMG-IV): sequencing the most valuable type-strain genomes for metagenomic binning, comparative biology and taxonomic classification.</title>
        <authorList>
            <person name="Goeker M."/>
        </authorList>
    </citation>
    <scope>NUCLEOTIDE SEQUENCE</scope>
    <source>
        <strain evidence="2">DSM 26174</strain>
    </source>
</reference>
<dbReference type="RefSeq" id="WP_309936962.1">
    <property type="nucleotide sequence ID" value="NZ_AP025305.1"/>
</dbReference>